<evidence type="ECO:0000313" key="1">
    <source>
        <dbReference type="EMBL" id="WIM05958.1"/>
    </source>
</evidence>
<gene>
    <name evidence="1" type="ORF">OHM77_01300</name>
</gene>
<protein>
    <submittedName>
        <fullName evidence="1">Uncharacterized protein</fullName>
    </submittedName>
</protein>
<name>A0AA49FLL4_9PROT</name>
<proteinExistence type="predicted"/>
<organism evidence="1">
    <name type="scientific">Candidatus Nitricoxidivorans perseverans</name>
    <dbReference type="NCBI Taxonomy" id="2975601"/>
    <lineage>
        <taxon>Bacteria</taxon>
        <taxon>Pseudomonadati</taxon>
        <taxon>Pseudomonadota</taxon>
        <taxon>Betaproteobacteria</taxon>
        <taxon>Nitrosomonadales</taxon>
        <taxon>Sterolibacteriaceae</taxon>
        <taxon>Candidatus Nitricoxidivorans</taxon>
    </lineage>
</organism>
<dbReference type="EMBL" id="CP107246">
    <property type="protein sequence ID" value="WIM05958.1"/>
    <property type="molecule type" value="Genomic_DNA"/>
</dbReference>
<sequence>MLIQSVELVALPGAPAYQEKIYRARLDTGDTIDLFQSHWDVPLPPESLVGLTPEVARKNRAERMLAVALHS</sequence>
<dbReference type="Proteomes" id="UP001234916">
    <property type="component" value="Chromosome"/>
</dbReference>
<dbReference type="KEGG" id="npv:OHM77_01300"/>
<reference evidence="1" key="1">
    <citation type="journal article" date="2023" name="Nat. Microbiol.">
        <title>Enrichment and characterization of a nitric oxide-reducing microbial community in a continuous bioreactor.</title>
        <authorList>
            <person name="Garrido-Amador P."/>
            <person name="Stortenbeker N."/>
            <person name="Wessels H.J.C.T."/>
            <person name="Speth D.R."/>
            <person name="Garcia-Heredia I."/>
            <person name="Kartal B."/>
        </authorList>
    </citation>
    <scope>NUCLEOTIDE SEQUENCE</scope>
    <source>
        <strain evidence="1">MAG1</strain>
    </source>
</reference>
<dbReference type="AlphaFoldDB" id="A0AA49FLL4"/>
<accession>A0AA49FLL4</accession>